<reference evidence="1" key="1">
    <citation type="submission" date="2021-05" db="EMBL/GenBank/DDBJ databases">
        <authorList>
            <person name="Alioto T."/>
            <person name="Alioto T."/>
            <person name="Gomez Garrido J."/>
        </authorList>
    </citation>
    <scope>NUCLEOTIDE SEQUENCE</scope>
</reference>
<dbReference type="AlphaFoldDB" id="A0A8D9DUU1"/>
<dbReference type="EMBL" id="HBUF01377036">
    <property type="protein sequence ID" value="CAG6728744.1"/>
    <property type="molecule type" value="Transcribed_RNA"/>
</dbReference>
<protein>
    <submittedName>
        <fullName evidence="1">Uncharacterized protein</fullName>
    </submittedName>
</protein>
<evidence type="ECO:0000313" key="1">
    <source>
        <dbReference type="EMBL" id="CAG6728744.1"/>
    </source>
</evidence>
<organism evidence="1">
    <name type="scientific">Cacopsylla melanoneura</name>
    <dbReference type="NCBI Taxonomy" id="428564"/>
    <lineage>
        <taxon>Eukaryota</taxon>
        <taxon>Metazoa</taxon>
        <taxon>Ecdysozoa</taxon>
        <taxon>Arthropoda</taxon>
        <taxon>Hexapoda</taxon>
        <taxon>Insecta</taxon>
        <taxon>Pterygota</taxon>
        <taxon>Neoptera</taxon>
        <taxon>Paraneoptera</taxon>
        <taxon>Hemiptera</taxon>
        <taxon>Sternorrhyncha</taxon>
        <taxon>Psylloidea</taxon>
        <taxon>Psyllidae</taxon>
        <taxon>Psyllinae</taxon>
        <taxon>Cacopsylla</taxon>
    </lineage>
</organism>
<proteinExistence type="predicted"/>
<accession>A0A8D9DUU1</accession>
<sequence>MITIIDDSSDKCERALTPLRIFESPCLNHLFFVLSTDCSETIFSSNESNYCIFFFFHQLATIITTKYNVFFPDQFTKQAKRIKTISTKRKHSKCRRSFSSLERLRRFRRSMYSVFDIEVA</sequence>
<name>A0A8D9DUU1_9HEMI</name>